<dbReference type="OrthoDB" id="5840532at2759"/>
<dbReference type="GeneID" id="64576244"/>
<dbReference type="Pfam" id="PF00106">
    <property type="entry name" value="adh_short"/>
    <property type="match status" value="1"/>
</dbReference>
<organism evidence="6 7">
    <name type="scientific">Dekkera bruxellensis</name>
    <name type="common">Brettanomyces custersii</name>
    <dbReference type="NCBI Taxonomy" id="5007"/>
    <lineage>
        <taxon>Eukaryota</taxon>
        <taxon>Fungi</taxon>
        <taxon>Dikarya</taxon>
        <taxon>Ascomycota</taxon>
        <taxon>Saccharomycotina</taxon>
        <taxon>Pichiomycetes</taxon>
        <taxon>Pichiales</taxon>
        <taxon>Pichiaceae</taxon>
        <taxon>Brettanomyces</taxon>
    </lineage>
</organism>
<dbReference type="Gene3D" id="3.40.50.720">
    <property type="entry name" value="NAD(P)-binding Rossmann-like Domain"/>
    <property type="match status" value="1"/>
</dbReference>
<dbReference type="AlphaFoldDB" id="A0A871RAF4"/>
<keyword evidence="2" id="KW-0521">NADP</keyword>
<dbReference type="PRINTS" id="PR00081">
    <property type="entry name" value="GDHRDH"/>
</dbReference>
<evidence type="ECO:0000256" key="5">
    <source>
        <dbReference type="SAM" id="Phobius"/>
    </source>
</evidence>
<dbReference type="PRINTS" id="PR00080">
    <property type="entry name" value="SDRFAMILY"/>
</dbReference>
<dbReference type="KEGG" id="bbrx:BRETT_004321"/>
<keyword evidence="5" id="KW-0812">Transmembrane</keyword>
<keyword evidence="5" id="KW-1133">Transmembrane helix</keyword>
<reference evidence="6" key="2">
    <citation type="journal article" name="BMC Genomics">
        <title>New genome assemblies reveal patterns of domestication and adaptation across Brettanomyces (Dekkera) species.</title>
        <authorList>
            <person name="Roach M.J."/>
            <person name="Borneman A.R."/>
        </authorList>
    </citation>
    <scope>NUCLEOTIDE SEQUENCE</scope>
    <source>
        <strain evidence="6">UCD 2041</strain>
    </source>
</reference>
<proteinExistence type="inferred from homology"/>
<dbReference type="InterPro" id="IPR020904">
    <property type="entry name" value="Sc_DH/Rdtase_CS"/>
</dbReference>
<name>A0A871RAF4_DEKBR</name>
<dbReference type="InterPro" id="IPR036291">
    <property type="entry name" value="NAD(P)-bd_dom_sf"/>
</dbReference>
<dbReference type="PANTHER" id="PTHR24322">
    <property type="entry name" value="PKSB"/>
    <property type="match status" value="1"/>
</dbReference>
<evidence type="ECO:0000256" key="1">
    <source>
        <dbReference type="ARBA" id="ARBA00006484"/>
    </source>
</evidence>
<gene>
    <name evidence="6" type="ORF">BRETT_004321</name>
</gene>
<evidence type="ECO:0000256" key="3">
    <source>
        <dbReference type="ARBA" id="ARBA00023002"/>
    </source>
</evidence>
<feature type="transmembrane region" description="Helical" evidence="5">
    <location>
        <begin position="58"/>
        <end position="77"/>
    </location>
</feature>
<keyword evidence="5" id="KW-0472">Membrane</keyword>
<dbReference type="SUPFAM" id="SSF51735">
    <property type="entry name" value="NAD(P)-binding Rossmann-fold domains"/>
    <property type="match status" value="1"/>
</dbReference>
<dbReference type="PANTHER" id="PTHR24322:SF736">
    <property type="entry name" value="RETINOL DEHYDROGENASE 10"/>
    <property type="match status" value="1"/>
</dbReference>
<keyword evidence="3" id="KW-0560">Oxidoreductase</keyword>
<dbReference type="EMBL" id="CP063133">
    <property type="protein sequence ID" value="QOU19100.1"/>
    <property type="molecule type" value="Genomic_DNA"/>
</dbReference>
<evidence type="ECO:0000256" key="2">
    <source>
        <dbReference type="ARBA" id="ARBA00022857"/>
    </source>
</evidence>
<feature type="transmembrane region" description="Helical" evidence="5">
    <location>
        <begin position="26"/>
        <end position="46"/>
    </location>
</feature>
<reference evidence="6" key="1">
    <citation type="submission" date="2020-10" db="EMBL/GenBank/DDBJ databases">
        <authorList>
            <person name="Palmer J.M."/>
        </authorList>
    </citation>
    <scope>NUCLEOTIDE SEQUENCE</scope>
    <source>
        <strain evidence="6">UCD 2041</strain>
    </source>
</reference>
<protein>
    <submittedName>
        <fullName evidence="6">Uncharacterized protein</fullName>
    </submittedName>
</protein>
<evidence type="ECO:0000313" key="6">
    <source>
        <dbReference type="EMBL" id="QOU19100.1"/>
    </source>
</evidence>
<dbReference type="GO" id="GO:0016616">
    <property type="term" value="F:oxidoreductase activity, acting on the CH-OH group of donors, NAD or NADP as acceptor"/>
    <property type="evidence" value="ECO:0007669"/>
    <property type="project" value="TreeGrafter"/>
</dbReference>
<dbReference type="InterPro" id="IPR002347">
    <property type="entry name" value="SDR_fam"/>
</dbReference>
<comment type="similarity">
    <text evidence="1 4">Belongs to the short-chain dehydrogenases/reductases (SDR) family.</text>
</comment>
<evidence type="ECO:0000256" key="4">
    <source>
        <dbReference type="RuleBase" id="RU000363"/>
    </source>
</evidence>
<dbReference type="RefSeq" id="XP_041135593.1">
    <property type="nucleotide sequence ID" value="XM_041282817.1"/>
</dbReference>
<sequence>MQLVPIIKEYALPSDSVVVAGWSIDLFIHVSLLTVLNPVLVCVYMIHQYMQIGSATFSTFKGLLCIFIELAWLFRAFNIKSSSCPAECQFTHPSKLVIMITGGSNGLGLELVRIYGSNPNVKQLIVTDVNETKELSDLERIHNGKIVFLKCDMGIPDRARKLTHDAFSKYGRVDALICNAGIRQDKPTMELQQEEFHRLVQVNFISHCEMIREVIKNHESANKADRLHIVVVSSVLGFVSPKSLGIYSATKASLTNFMDALRYEVPKQIILSTICPGQLTTRMFSDIDVGKTFLAPLVDHRKLAGRITEIIKKGRNGLFTYPFYAQFLPALRCMPWLIYRALRKFSEMDATS</sequence>
<dbReference type="Proteomes" id="UP000663131">
    <property type="component" value="Chromosome 5"/>
</dbReference>
<evidence type="ECO:0000313" key="7">
    <source>
        <dbReference type="Proteomes" id="UP000663131"/>
    </source>
</evidence>
<accession>A0A871RAF4</accession>
<dbReference type="PROSITE" id="PS00061">
    <property type="entry name" value="ADH_SHORT"/>
    <property type="match status" value="1"/>
</dbReference>